<dbReference type="EMBL" id="CP039351">
    <property type="protein sequence ID" value="QCE00101.1"/>
    <property type="molecule type" value="Genomic_DNA"/>
</dbReference>
<proteinExistence type="predicted"/>
<organism evidence="1 2">
    <name type="scientific">Vigna unguiculata</name>
    <name type="common">Cowpea</name>
    <dbReference type="NCBI Taxonomy" id="3917"/>
    <lineage>
        <taxon>Eukaryota</taxon>
        <taxon>Viridiplantae</taxon>
        <taxon>Streptophyta</taxon>
        <taxon>Embryophyta</taxon>
        <taxon>Tracheophyta</taxon>
        <taxon>Spermatophyta</taxon>
        <taxon>Magnoliopsida</taxon>
        <taxon>eudicotyledons</taxon>
        <taxon>Gunneridae</taxon>
        <taxon>Pentapetalae</taxon>
        <taxon>rosids</taxon>
        <taxon>fabids</taxon>
        <taxon>Fabales</taxon>
        <taxon>Fabaceae</taxon>
        <taxon>Papilionoideae</taxon>
        <taxon>50 kb inversion clade</taxon>
        <taxon>NPAAA clade</taxon>
        <taxon>indigoferoid/millettioid clade</taxon>
        <taxon>Phaseoleae</taxon>
        <taxon>Vigna</taxon>
    </lineage>
</organism>
<gene>
    <name evidence="1" type="ORF">DEO72_LG7g1387</name>
</gene>
<sequence length="172" mass="19894">MNIDELSAIDREVVEVLMKFTDRLSTKGLVRVYNSVHPIIDIEGQGSSSGVKGLEAGLIELSKMSVRKDIEITMPETLINSIDSMEPDHLVRTMVEFSSNALILGRRVGSLYRRELKEGNVRSWRSCKVRLISLRKKRLCRRRRGKSGRRRKRDWGPRRFAAWTQRRSLKGR</sequence>
<evidence type="ECO:0000313" key="2">
    <source>
        <dbReference type="Proteomes" id="UP000501690"/>
    </source>
</evidence>
<dbReference type="AlphaFoldDB" id="A0A4D6MH97"/>
<protein>
    <submittedName>
        <fullName evidence="1">Uncharacterized protein</fullName>
    </submittedName>
</protein>
<accession>A0A4D6MH97</accession>
<keyword evidence="2" id="KW-1185">Reference proteome</keyword>
<name>A0A4D6MH97_VIGUN</name>
<reference evidence="1 2" key="1">
    <citation type="submission" date="2019-04" db="EMBL/GenBank/DDBJ databases">
        <title>An improved genome assembly and genetic linkage map for asparagus bean, Vigna unguiculata ssp. sesquipedialis.</title>
        <authorList>
            <person name="Xia Q."/>
            <person name="Zhang R."/>
            <person name="Dong Y."/>
        </authorList>
    </citation>
    <scope>NUCLEOTIDE SEQUENCE [LARGE SCALE GENOMIC DNA]</scope>
    <source>
        <tissue evidence="1">Leaf</tissue>
    </source>
</reference>
<dbReference type="Proteomes" id="UP000501690">
    <property type="component" value="Linkage Group LG7"/>
</dbReference>
<evidence type="ECO:0000313" key="1">
    <source>
        <dbReference type="EMBL" id="QCE00101.1"/>
    </source>
</evidence>